<organism evidence="2 3">
    <name type="scientific">Liparis tanakae</name>
    <name type="common">Tanaka's snailfish</name>
    <dbReference type="NCBI Taxonomy" id="230148"/>
    <lineage>
        <taxon>Eukaryota</taxon>
        <taxon>Metazoa</taxon>
        <taxon>Chordata</taxon>
        <taxon>Craniata</taxon>
        <taxon>Vertebrata</taxon>
        <taxon>Euteleostomi</taxon>
        <taxon>Actinopterygii</taxon>
        <taxon>Neopterygii</taxon>
        <taxon>Teleostei</taxon>
        <taxon>Neoteleostei</taxon>
        <taxon>Acanthomorphata</taxon>
        <taxon>Eupercaria</taxon>
        <taxon>Perciformes</taxon>
        <taxon>Cottioidei</taxon>
        <taxon>Cottales</taxon>
        <taxon>Liparidae</taxon>
        <taxon>Liparis</taxon>
    </lineage>
</organism>
<sequence length="123" mass="13541">MVLCRLELTLLNMSFPTMVAMVGKTRAPHRMRAQHVVLPADHLAEDQHDGDGGQADEQEQRVGPLHHVQPLLVAHHLQGGGEVTHGAARAKRIPVGGATAPPPRYDQLTSVDTTRWDFRRHVA</sequence>
<gene>
    <name evidence="2" type="ORF">EYF80_055971</name>
</gene>
<evidence type="ECO:0000313" key="2">
    <source>
        <dbReference type="EMBL" id="TNN33864.1"/>
    </source>
</evidence>
<feature type="compositionally biased region" description="Basic and acidic residues" evidence="1">
    <location>
        <begin position="42"/>
        <end position="51"/>
    </location>
</feature>
<reference evidence="2 3" key="1">
    <citation type="submission" date="2019-03" db="EMBL/GenBank/DDBJ databases">
        <title>First draft genome of Liparis tanakae, snailfish: a comprehensive survey of snailfish specific genes.</title>
        <authorList>
            <person name="Kim W."/>
            <person name="Song I."/>
            <person name="Jeong J.-H."/>
            <person name="Kim D."/>
            <person name="Kim S."/>
            <person name="Ryu S."/>
            <person name="Song J.Y."/>
            <person name="Lee S.K."/>
        </authorList>
    </citation>
    <scope>NUCLEOTIDE SEQUENCE [LARGE SCALE GENOMIC DNA]</scope>
    <source>
        <tissue evidence="2">Muscle</tissue>
    </source>
</reference>
<name>A0A4Z2EZP8_9TELE</name>
<dbReference type="EMBL" id="SRLO01002107">
    <property type="protein sequence ID" value="TNN33864.1"/>
    <property type="molecule type" value="Genomic_DNA"/>
</dbReference>
<comment type="caution">
    <text evidence="2">The sequence shown here is derived from an EMBL/GenBank/DDBJ whole genome shotgun (WGS) entry which is preliminary data.</text>
</comment>
<feature type="region of interest" description="Disordered" evidence="1">
    <location>
        <begin position="41"/>
        <end position="60"/>
    </location>
</feature>
<dbReference type="AlphaFoldDB" id="A0A4Z2EZP8"/>
<proteinExistence type="predicted"/>
<dbReference type="Proteomes" id="UP000314294">
    <property type="component" value="Unassembled WGS sequence"/>
</dbReference>
<accession>A0A4Z2EZP8</accession>
<keyword evidence="3" id="KW-1185">Reference proteome</keyword>
<evidence type="ECO:0000313" key="3">
    <source>
        <dbReference type="Proteomes" id="UP000314294"/>
    </source>
</evidence>
<evidence type="ECO:0000256" key="1">
    <source>
        <dbReference type="SAM" id="MobiDB-lite"/>
    </source>
</evidence>
<protein>
    <submittedName>
        <fullName evidence="2">Uncharacterized protein</fullName>
    </submittedName>
</protein>